<dbReference type="EMBL" id="JASJOS010000010">
    <property type="protein sequence ID" value="MDJ1483197.1"/>
    <property type="molecule type" value="Genomic_DNA"/>
</dbReference>
<evidence type="ECO:0000256" key="1">
    <source>
        <dbReference type="SAM" id="SignalP"/>
    </source>
</evidence>
<sequence>MRTWFILLFGSLTLSAFGQNTPSGYDAQQNLNMAGATSGGGMTVVRGFDNRYEGLRGSPYLLQHWCNADVTLANSKIQNDVPVKYDVYSNRLVMRRSQGDSAIVVSSSVKGFLLKDVITGQNRLFERFPDLKTDDAILKEEYLEVLYEGKTALLVRYDKKVLKASYQGAYSSGRTYDELMDEKNYYIRKADQTINKVKLGKKAVLEQLNASDDLKKFIEQEKLDLKETKDVIRLMEFADQQS</sequence>
<accession>A0AAE3U908</accession>
<evidence type="ECO:0000313" key="3">
    <source>
        <dbReference type="Proteomes" id="UP001241110"/>
    </source>
</evidence>
<dbReference type="RefSeq" id="WP_313982836.1">
    <property type="nucleotide sequence ID" value="NZ_JASJOS010000010.1"/>
</dbReference>
<dbReference type="Proteomes" id="UP001241110">
    <property type="component" value="Unassembled WGS sequence"/>
</dbReference>
<protein>
    <submittedName>
        <fullName evidence="2">Uncharacterized protein</fullName>
    </submittedName>
</protein>
<evidence type="ECO:0000313" key="2">
    <source>
        <dbReference type="EMBL" id="MDJ1483197.1"/>
    </source>
</evidence>
<dbReference type="AlphaFoldDB" id="A0AAE3U908"/>
<feature type="signal peptide" evidence="1">
    <location>
        <begin position="1"/>
        <end position="18"/>
    </location>
</feature>
<comment type="caution">
    <text evidence="2">The sequence shown here is derived from an EMBL/GenBank/DDBJ whole genome shotgun (WGS) entry which is preliminary data.</text>
</comment>
<feature type="chain" id="PRO_5042044790" evidence="1">
    <location>
        <begin position="19"/>
        <end position="242"/>
    </location>
</feature>
<name>A0AAE3U908_9BACT</name>
<reference evidence="2" key="1">
    <citation type="submission" date="2023-05" db="EMBL/GenBank/DDBJ databases">
        <authorList>
            <person name="Zhang X."/>
        </authorList>
    </citation>
    <scope>NUCLEOTIDE SEQUENCE</scope>
    <source>
        <strain evidence="2">YF14B1</strain>
    </source>
</reference>
<keyword evidence="1" id="KW-0732">Signal</keyword>
<gene>
    <name evidence="2" type="ORF">QNI16_22050</name>
</gene>
<proteinExistence type="predicted"/>
<organism evidence="2 3">
    <name type="scientific">Xanthocytophaga flava</name>
    <dbReference type="NCBI Taxonomy" id="3048013"/>
    <lineage>
        <taxon>Bacteria</taxon>
        <taxon>Pseudomonadati</taxon>
        <taxon>Bacteroidota</taxon>
        <taxon>Cytophagia</taxon>
        <taxon>Cytophagales</taxon>
        <taxon>Rhodocytophagaceae</taxon>
        <taxon>Xanthocytophaga</taxon>
    </lineage>
</organism>